<dbReference type="InterPro" id="IPR029058">
    <property type="entry name" value="AB_hydrolase_fold"/>
</dbReference>
<dbReference type="EC" id="3.1.2.12" evidence="5 6"/>
<dbReference type="Gene3D" id="3.40.50.1820">
    <property type="entry name" value="alpha/beta hydrolase"/>
    <property type="match status" value="1"/>
</dbReference>
<dbReference type="SUPFAM" id="SSF53474">
    <property type="entry name" value="alpha/beta-Hydrolases"/>
    <property type="match status" value="1"/>
</dbReference>
<dbReference type="PANTHER" id="PTHR10061">
    <property type="entry name" value="S-FORMYLGLUTATHIONE HYDROLASE"/>
    <property type="match status" value="1"/>
</dbReference>
<evidence type="ECO:0000256" key="6">
    <source>
        <dbReference type="RuleBase" id="RU363068"/>
    </source>
</evidence>
<reference evidence="7 8" key="2">
    <citation type="submission" date="2019-01" db="EMBL/GenBank/DDBJ databases">
        <title>Motilimonas pumilus sp. nov., isolated from the gut of sea cucumber (Apostichopus japonicus).</title>
        <authorList>
            <person name="Wang F.-Q."/>
            <person name="Ren L.-H."/>
            <person name="Lin Y.-W."/>
            <person name="Sun G.-H."/>
            <person name="Du Z.-J."/>
            <person name="Zhao J.-X."/>
            <person name="Liu X.-J."/>
            <person name="Liu L.-J."/>
        </authorList>
    </citation>
    <scope>NUCLEOTIDE SEQUENCE [LARGE SCALE GENOMIC DNA]</scope>
    <source>
        <strain evidence="7 8">PLHSC7-2</strain>
    </source>
</reference>
<evidence type="ECO:0000256" key="1">
    <source>
        <dbReference type="ARBA" id="ARBA00005622"/>
    </source>
</evidence>
<protein>
    <recommendedName>
        <fullName evidence="5 6">S-formylglutathione hydrolase</fullName>
        <ecNumber evidence="5 6">3.1.2.12</ecNumber>
    </recommendedName>
</protein>
<dbReference type="GO" id="GO:0052689">
    <property type="term" value="F:carboxylic ester hydrolase activity"/>
    <property type="evidence" value="ECO:0007669"/>
    <property type="project" value="UniProtKB-KW"/>
</dbReference>
<evidence type="ECO:0000256" key="2">
    <source>
        <dbReference type="ARBA" id="ARBA00022487"/>
    </source>
</evidence>
<dbReference type="GO" id="GO:0018738">
    <property type="term" value="F:S-formylglutathione hydrolase activity"/>
    <property type="evidence" value="ECO:0007669"/>
    <property type="project" value="UniProtKB-UniRule"/>
</dbReference>
<keyword evidence="3 6" id="KW-0378">Hydrolase</keyword>
<evidence type="ECO:0000313" key="7">
    <source>
        <dbReference type="EMBL" id="RJG48212.1"/>
    </source>
</evidence>
<dbReference type="Proteomes" id="UP000283255">
    <property type="component" value="Unassembled WGS sequence"/>
</dbReference>
<accession>A0A418YFQ1</accession>
<gene>
    <name evidence="7" type="primary">fghA</name>
    <name evidence="7" type="ORF">D1Z90_08775</name>
</gene>
<keyword evidence="8" id="KW-1185">Reference proteome</keyword>
<dbReference type="NCBIfam" id="TIGR02821">
    <property type="entry name" value="fghA_ester_D"/>
    <property type="match status" value="1"/>
</dbReference>
<dbReference type="OrthoDB" id="9782200at2"/>
<dbReference type="GO" id="GO:0046294">
    <property type="term" value="P:formaldehyde catabolic process"/>
    <property type="evidence" value="ECO:0007669"/>
    <property type="project" value="InterPro"/>
</dbReference>
<name>A0A418YFQ1_9GAMM</name>
<proteinExistence type="inferred from homology"/>
<comment type="catalytic activity">
    <reaction evidence="4 6">
        <text>S-formylglutathione + H2O = formate + glutathione + H(+)</text>
        <dbReference type="Rhea" id="RHEA:14961"/>
        <dbReference type="ChEBI" id="CHEBI:15377"/>
        <dbReference type="ChEBI" id="CHEBI:15378"/>
        <dbReference type="ChEBI" id="CHEBI:15740"/>
        <dbReference type="ChEBI" id="CHEBI:57688"/>
        <dbReference type="ChEBI" id="CHEBI:57925"/>
        <dbReference type="EC" id="3.1.2.12"/>
    </reaction>
</comment>
<evidence type="ECO:0000256" key="5">
    <source>
        <dbReference type="NCBIfam" id="TIGR02821"/>
    </source>
</evidence>
<comment type="similarity">
    <text evidence="1 6">Belongs to the esterase D family.</text>
</comment>
<dbReference type="EMBL" id="QZCH01000009">
    <property type="protein sequence ID" value="RJG48212.1"/>
    <property type="molecule type" value="Genomic_DNA"/>
</dbReference>
<evidence type="ECO:0000256" key="3">
    <source>
        <dbReference type="ARBA" id="ARBA00022801"/>
    </source>
</evidence>
<comment type="function">
    <text evidence="6">Serine hydrolase involved in the detoxification of formaldehyde.</text>
</comment>
<keyword evidence="2 6" id="KW-0719">Serine esterase</keyword>
<evidence type="ECO:0000256" key="4">
    <source>
        <dbReference type="ARBA" id="ARBA00047590"/>
    </source>
</evidence>
<dbReference type="Pfam" id="PF00756">
    <property type="entry name" value="Esterase"/>
    <property type="match status" value="1"/>
</dbReference>
<evidence type="ECO:0000313" key="8">
    <source>
        <dbReference type="Proteomes" id="UP000283255"/>
    </source>
</evidence>
<dbReference type="AlphaFoldDB" id="A0A418YFQ1"/>
<organism evidence="7 8">
    <name type="scientific">Motilimonas pumila</name>
    <dbReference type="NCBI Taxonomy" id="2303987"/>
    <lineage>
        <taxon>Bacteria</taxon>
        <taxon>Pseudomonadati</taxon>
        <taxon>Pseudomonadota</taxon>
        <taxon>Gammaproteobacteria</taxon>
        <taxon>Alteromonadales</taxon>
        <taxon>Alteromonadales genera incertae sedis</taxon>
        <taxon>Motilimonas</taxon>
    </lineage>
</organism>
<reference evidence="7 8" key="1">
    <citation type="submission" date="2018-09" db="EMBL/GenBank/DDBJ databases">
        <authorList>
            <person name="Wang F."/>
        </authorList>
    </citation>
    <scope>NUCLEOTIDE SEQUENCE [LARGE SCALE GENOMIC DNA]</scope>
    <source>
        <strain evidence="7 8">PLHSC7-2</strain>
    </source>
</reference>
<sequence length="278" mass="31008">MTLLKDQACFGGRQQTYSHHAHTLSCDMQFAVFLPPKIQLSPAPVIYWLTASINPRISLAAQAGIQRIAADLGIVIVMPDNRPRGAQVPDLPEDSLDLEAGFYLNATQSPWSSHYKMYDYIHQELPTLIKDYFNVTGKQSLMGHAMGGHGALTIAIKHPSDYCSVSAFAPMCHPSKHPWCQKVLSQFLGSRDIAWLNYDAVELLKNNPASVHKLPILIDQGDQDALYPLQLGTDALINVCKQFDIKAQINIQTGYDHSLYFVASFIESHLRFHYAALN</sequence>
<dbReference type="InterPro" id="IPR014186">
    <property type="entry name" value="S-formylglutathione_hydrol"/>
</dbReference>
<comment type="caution">
    <text evidence="7">The sequence shown here is derived from an EMBL/GenBank/DDBJ whole genome shotgun (WGS) entry which is preliminary data.</text>
</comment>
<dbReference type="InterPro" id="IPR000801">
    <property type="entry name" value="Esterase-like"/>
</dbReference>
<dbReference type="PANTHER" id="PTHR10061:SF1">
    <property type="entry name" value="S-FORMYLGLUTATHIONE HYDROLASE YEIG"/>
    <property type="match status" value="1"/>
</dbReference>
<dbReference type="GO" id="GO:0005829">
    <property type="term" value="C:cytosol"/>
    <property type="evidence" value="ECO:0007669"/>
    <property type="project" value="TreeGrafter"/>
</dbReference>